<accession>A0AAN6GPG6</accession>
<keyword evidence="4" id="KW-0863">Zinc-finger</keyword>
<dbReference type="SUPFAM" id="SSF57850">
    <property type="entry name" value="RING/U-box"/>
    <property type="match status" value="2"/>
</dbReference>
<organism evidence="7 8">
    <name type="scientific">Tilletia horrida</name>
    <dbReference type="NCBI Taxonomy" id="155126"/>
    <lineage>
        <taxon>Eukaryota</taxon>
        <taxon>Fungi</taxon>
        <taxon>Dikarya</taxon>
        <taxon>Basidiomycota</taxon>
        <taxon>Ustilaginomycotina</taxon>
        <taxon>Exobasidiomycetes</taxon>
        <taxon>Tilletiales</taxon>
        <taxon>Tilletiaceae</taxon>
        <taxon>Tilletia</taxon>
    </lineage>
</organism>
<dbReference type="AlphaFoldDB" id="A0AAN6GPG6"/>
<keyword evidence="3" id="KW-0539">Nucleus</keyword>
<dbReference type="Pfam" id="PF15906">
    <property type="entry name" value="zf-NOSIP"/>
    <property type="match status" value="1"/>
</dbReference>
<evidence type="ECO:0000256" key="5">
    <source>
        <dbReference type="SAM" id="MobiDB-lite"/>
    </source>
</evidence>
<evidence type="ECO:0000256" key="4">
    <source>
        <dbReference type="PROSITE-ProRule" id="PRU00175"/>
    </source>
</evidence>
<proteinExistence type="inferred from homology"/>
<feature type="region of interest" description="Disordered" evidence="5">
    <location>
        <begin position="119"/>
        <end position="188"/>
    </location>
</feature>
<dbReference type="InterPro" id="IPR016818">
    <property type="entry name" value="NOSIP"/>
</dbReference>
<feature type="region of interest" description="Disordered" evidence="5">
    <location>
        <begin position="275"/>
        <end position="295"/>
    </location>
</feature>
<dbReference type="PANTHER" id="PTHR13063">
    <property type="entry name" value="ENOS INTERACTING PROTEIN"/>
    <property type="match status" value="1"/>
</dbReference>
<dbReference type="GO" id="GO:0061630">
    <property type="term" value="F:ubiquitin protein ligase activity"/>
    <property type="evidence" value="ECO:0007669"/>
    <property type="project" value="InterPro"/>
</dbReference>
<evidence type="ECO:0000256" key="2">
    <source>
        <dbReference type="ARBA" id="ARBA00008126"/>
    </source>
</evidence>
<dbReference type="InterPro" id="IPR001841">
    <property type="entry name" value="Znf_RING"/>
</dbReference>
<reference evidence="7" key="1">
    <citation type="journal article" date="2023" name="PhytoFront">
        <title>Draft Genome Resources of Seven Strains of Tilletia horrida, Causal Agent of Kernel Smut of Rice.</title>
        <authorList>
            <person name="Khanal S."/>
            <person name="Antony Babu S."/>
            <person name="Zhou X.G."/>
        </authorList>
    </citation>
    <scope>NUCLEOTIDE SEQUENCE</scope>
    <source>
        <strain evidence="7">TX6</strain>
    </source>
</reference>
<evidence type="ECO:0000259" key="6">
    <source>
        <dbReference type="PROSITE" id="PS50089"/>
    </source>
</evidence>
<keyword evidence="8" id="KW-1185">Reference proteome</keyword>
<evidence type="ECO:0000313" key="7">
    <source>
        <dbReference type="EMBL" id="KAK0551047.1"/>
    </source>
</evidence>
<feature type="domain" description="RING-type" evidence="6">
    <location>
        <begin position="299"/>
        <end position="349"/>
    </location>
</feature>
<dbReference type="Proteomes" id="UP001176517">
    <property type="component" value="Unassembled WGS sequence"/>
</dbReference>
<dbReference type="GO" id="GO:0005634">
    <property type="term" value="C:nucleus"/>
    <property type="evidence" value="ECO:0007669"/>
    <property type="project" value="UniProtKB-SubCell"/>
</dbReference>
<sequence length="389" mass="42425">MGRHSKHNSSGTHFTYGERQMLKGVWGANSARLTSQSVRAFDMCSLCLDTARNPVVCTEGHLFCKECILDSLLQQSKDITAQKRYLAQLDVEEEAAQERAKEQARSRILRQFEVEQSGVRRNEGAAPTASSKSGRVIEGERERIQSAEARRKEQREEEVKAREQGATLTLKRKAPEDGGDDADGGSLVGSTLAHLPDLIALKLRQAEESALNDIKAEQRDARRSKLPAFWLPSLTPSEVEGRPKDIKLHTLCRAGNARGHKLKMKNLVDVKFTRVGDDKGGDDSAESERSANNSRNTICPSCKKGIGNHTNLFVLRGCGDVLCSKCIDTIIKPSFAAKEKTVPPCPACDTPLSSAKSLDDAVLPLDREGTGFAAGGQAEAKRQGIAFQG</sequence>
<dbReference type="PROSITE" id="PS50089">
    <property type="entry name" value="ZF_RING_2"/>
    <property type="match status" value="1"/>
</dbReference>
<dbReference type="Gene3D" id="3.30.40.10">
    <property type="entry name" value="Zinc/RING finger domain, C3HC4 (zinc finger)"/>
    <property type="match status" value="2"/>
</dbReference>
<comment type="caution">
    <text evidence="7">The sequence shown here is derived from an EMBL/GenBank/DDBJ whole genome shotgun (WGS) entry which is preliminary data.</text>
</comment>
<comment type="similarity">
    <text evidence="2">Belongs to the NOSIP family.</text>
</comment>
<dbReference type="PANTHER" id="PTHR13063:SF10">
    <property type="entry name" value="NITRIC OXIDE SYNTHASE-INTERACTING PROTEIN"/>
    <property type="match status" value="1"/>
</dbReference>
<dbReference type="InterPro" id="IPR013083">
    <property type="entry name" value="Znf_RING/FYVE/PHD"/>
</dbReference>
<evidence type="ECO:0000256" key="1">
    <source>
        <dbReference type="ARBA" id="ARBA00004123"/>
    </source>
</evidence>
<evidence type="ECO:0000256" key="3">
    <source>
        <dbReference type="ARBA" id="ARBA00023242"/>
    </source>
</evidence>
<evidence type="ECO:0000313" key="8">
    <source>
        <dbReference type="Proteomes" id="UP001176517"/>
    </source>
</evidence>
<name>A0AAN6GPG6_9BASI</name>
<feature type="compositionally biased region" description="Basic and acidic residues" evidence="5">
    <location>
        <begin position="135"/>
        <end position="163"/>
    </location>
</feature>
<keyword evidence="4" id="KW-0479">Metal-binding</keyword>
<gene>
    <name evidence="7" type="ORF">OC846_003425</name>
</gene>
<feature type="compositionally biased region" description="Basic and acidic residues" evidence="5">
    <location>
        <begin position="275"/>
        <end position="289"/>
    </location>
</feature>
<dbReference type="InterPro" id="IPR031790">
    <property type="entry name" value="Znf-NOSIP"/>
</dbReference>
<dbReference type="GO" id="GO:0008270">
    <property type="term" value="F:zinc ion binding"/>
    <property type="evidence" value="ECO:0007669"/>
    <property type="project" value="UniProtKB-KW"/>
</dbReference>
<comment type="subcellular location">
    <subcellularLocation>
        <location evidence="1">Nucleus</location>
    </subcellularLocation>
</comment>
<protein>
    <recommendedName>
        <fullName evidence="6">RING-type domain-containing protein</fullName>
    </recommendedName>
</protein>
<dbReference type="EMBL" id="JAPDMZ010000083">
    <property type="protein sequence ID" value="KAK0551047.1"/>
    <property type="molecule type" value="Genomic_DNA"/>
</dbReference>
<keyword evidence="4" id="KW-0862">Zinc</keyword>